<keyword evidence="3" id="KW-0808">Transferase</keyword>
<dbReference type="InterPro" id="IPR050390">
    <property type="entry name" value="C5-Methyltransferase"/>
</dbReference>
<dbReference type="GO" id="GO:0005634">
    <property type="term" value="C:nucleus"/>
    <property type="evidence" value="ECO:0007669"/>
    <property type="project" value="TreeGrafter"/>
</dbReference>
<evidence type="ECO:0000256" key="5">
    <source>
        <dbReference type="SAM" id="MobiDB-lite"/>
    </source>
</evidence>
<dbReference type="InterPro" id="IPR001525">
    <property type="entry name" value="C5_MeTfrase"/>
</dbReference>
<dbReference type="EMBL" id="LAZR01005317">
    <property type="protein sequence ID" value="KKN00940.1"/>
    <property type="molecule type" value="Genomic_DNA"/>
</dbReference>
<dbReference type="EC" id="2.1.1.37" evidence="1"/>
<dbReference type="Gene3D" id="3.40.50.150">
    <property type="entry name" value="Vaccinia Virus protein VP39"/>
    <property type="match status" value="1"/>
</dbReference>
<dbReference type="AlphaFoldDB" id="A0A0F9M0K6"/>
<dbReference type="GO" id="GO:0032259">
    <property type="term" value="P:methylation"/>
    <property type="evidence" value="ECO:0007669"/>
    <property type="project" value="UniProtKB-KW"/>
</dbReference>
<evidence type="ECO:0000256" key="3">
    <source>
        <dbReference type="ARBA" id="ARBA00022679"/>
    </source>
</evidence>
<keyword evidence="2" id="KW-0489">Methyltransferase</keyword>
<protein>
    <recommendedName>
        <fullName evidence="1">DNA (cytosine-5-)-methyltransferase</fullName>
        <ecNumber evidence="1">2.1.1.37</ecNumber>
    </recommendedName>
</protein>
<reference evidence="6" key="1">
    <citation type="journal article" date="2015" name="Nature">
        <title>Complex archaea that bridge the gap between prokaryotes and eukaryotes.</title>
        <authorList>
            <person name="Spang A."/>
            <person name="Saw J.H."/>
            <person name="Jorgensen S.L."/>
            <person name="Zaremba-Niedzwiedzka K."/>
            <person name="Martijn J."/>
            <person name="Lind A.E."/>
            <person name="van Eijk R."/>
            <person name="Schleper C."/>
            <person name="Guy L."/>
            <person name="Ettema T.J."/>
        </authorList>
    </citation>
    <scope>NUCLEOTIDE SEQUENCE</scope>
</reference>
<name>A0A0F9M0K6_9ZZZZ</name>
<dbReference type="PROSITE" id="PS51679">
    <property type="entry name" value="SAM_MT_C5"/>
    <property type="match status" value="1"/>
</dbReference>
<evidence type="ECO:0000256" key="1">
    <source>
        <dbReference type="ARBA" id="ARBA00011975"/>
    </source>
</evidence>
<proteinExistence type="predicted"/>
<feature type="region of interest" description="Disordered" evidence="5">
    <location>
        <begin position="213"/>
        <end position="255"/>
    </location>
</feature>
<dbReference type="GO" id="GO:0003886">
    <property type="term" value="F:DNA (cytosine-5-)-methyltransferase activity"/>
    <property type="evidence" value="ECO:0007669"/>
    <property type="project" value="UniProtKB-EC"/>
</dbReference>
<dbReference type="PRINTS" id="PR00105">
    <property type="entry name" value="C5METTRFRASE"/>
</dbReference>
<keyword evidence="4" id="KW-0949">S-adenosyl-L-methionine</keyword>
<evidence type="ECO:0000256" key="2">
    <source>
        <dbReference type="ARBA" id="ARBA00022603"/>
    </source>
</evidence>
<gene>
    <name evidence="6" type="ORF">LCGC14_1132700</name>
</gene>
<evidence type="ECO:0000256" key="4">
    <source>
        <dbReference type="ARBA" id="ARBA00022691"/>
    </source>
</evidence>
<accession>A0A0F9M0K6</accession>
<dbReference type="GO" id="GO:0044027">
    <property type="term" value="P:negative regulation of gene expression via chromosomal CpG island methylation"/>
    <property type="evidence" value="ECO:0007669"/>
    <property type="project" value="TreeGrafter"/>
</dbReference>
<evidence type="ECO:0000313" key="6">
    <source>
        <dbReference type="EMBL" id="KKN00940.1"/>
    </source>
</evidence>
<dbReference type="PANTHER" id="PTHR10629:SF52">
    <property type="entry name" value="DNA (CYTOSINE-5)-METHYLTRANSFERASE 1"/>
    <property type="match status" value="1"/>
</dbReference>
<dbReference type="Pfam" id="PF00145">
    <property type="entry name" value="DNA_methylase"/>
    <property type="match status" value="1"/>
</dbReference>
<dbReference type="PANTHER" id="PTHR10629">
    <property type="entry name" value="CYTOSINE-SPECIFIC METHYLTRANSFERASE"/>
    <property type="match status" value="1"/>
</dbReference>
<sequence length="311" mass="34203">MKSLTHISLFSGIGGIDIAAEWAGFKTICFVENNTYCQKVLKKHWPDVPIIGDVKDVTKEKIDTYTKSFYGKRCSQQKRGQFKLGRLHPLPRKDEGIALLSGGFPCQPHSVAGKRKGSADERNLWPEFRRIIGEIKPRWVMAENVPGIFSSDAGRFFGTILNDLAEMGYSTGWATYGAVDVGALHRRNRVFIVGYSNNTGSGIGVRGKRAGEKINEGRQGQSQPESSKAGDVADTPESGLEGDRPELSQWGYDQPPKSCDGSAWWAVEPELGRVAHGVPHRVDRLKALGNAVVPQQIYPILKAIADITIKL</sequence>
<dbReference type="SUPFAM" id="SSF53335">
    <property type="entry name" value="S-adenosyl-L-methionine-dependent methyltransferases"/>
    <property type="match status" value="1"/>
</dbReference>
<organism evidence="6">
    <name type="scientific">marine sediment metagenome</name>
    <dbReference type="NCBI Taxonomy" id="412755"/>
    <lineage>
        <taxon>unclassified sequences</taxon>
        <taxon>metagenomes</taxon>
        <taxon>ecological metagenomes</taxon>
    </lineage>
</organism>
<dbReference type="NCBIfam" id="TIGR00675">
    <property type="entry name" value="dcm"/>
    <property type="match status" value="1"/>
</dbReference>
<dbReference type="InterPro" id="IPR029063">
    <property type="entry name" value="SAM-dependent_MTases_sf"/>
</dbReference>
<dbReference type="GO" id="GO:0003677">
    <property type="term" value="F:DNA binding"/>
    <property type="evidence" value="ECO:0007669"/>
    <property type="project" value="TreeGrafter"/>
</dbReference>
<comment type="caution">
    <text evidence="6">The sequence shown here is derived from an EMBL/GenBank/DDBJ whole genome shotgun (WGS) entry which is preliminary data.</text>
</comment>